<gene>
    <name evidence="3" type="ORF">COM45_01025</name>
</gene>
<accession>A0A2A4ANG4</accession>
<evidence type="ECO:0000313" key="3">
    <source>
        <dbReference type="EMBL" id="PCC84027.1"/>
    </source>
</evidence>
<keyword evidence="2" id="KW-1133">Transmembrane helix</keyword>
<protein>
    <submittedName>
        <fullName evidence="3">Type VII secretion-associated protein</fullName>
    </submittedName>
</protein>
<feature type="transmembrane region" description="Helical" evidence="2">
    <location>
        <begin position="184"/>
        <end position="203"/>
    </location>
</feature>
<dbReference type="EMBL" id="NWBP01000001">
    <property type="protein sequence ID" value="PCC84027.1"/>
    <property type="molecule type" value="Genomic_DNA"/>
</dbReference>
<feature type="region of interest" description="Disordered" evidence="1">
    <location>
        <begin position="209"/>
        <end position="244"/>
    </location>
</feature>
<keyword evidence="2" id="KW-0812">Transmembrane</keyword>
<feature type="region of interest" description="Disordered" evidence="1">
    <location>
        <begin position="107"/>
        <end position="162"/>
    </location>
</feature>
<dbReference type="NCBIfam" id="TIGR03931">
    <property type="entry name" value="T7SS_Rv3446c"/>
    <property type="match status" value="1"/>
</dbReference>
<dbReference type="InterPro" id="IPR023840">
    <property type="entry name" value="T7SS_Rv3446c"/>
</dbReference>
<sequence>MNSILTGDNPATGWTETETLVVTILDAATIFEGPETVYRYDLPGTGIVEGWALNAVVEQCVKICGPQWPQVNAEVIVDISGTAVSFEAAEILRRQLAVTGVSVAPSEEEDFARPASQPSPLESGPLENEAVENAESSAGQPAQMLRTNNGEESGDNTSLKPEKLRVKKDGIVSKVALPGWFDPFYASIAAIVLIVAVLSWWAVGRSTETAPAAEVVPSEEEASPSAPAKEDTSANTEDGAQPELAPGQKELDVEGMHVVLPLGFQTEVKDGLVTATGEDPNLRILLAADPLYAVPADMLLKELHAEIEADPALGEAHEEAGRLSYTEDPGDGSKIAWMTWADKDHQLSVGCHTRYEANVVQKAACRMAVESLVKKI</sequence>
<dbReference type="Proteomes" id="UP000218690">
    <property type="component" value="Unassembled WGS sequence"/>
</dbReference>
<name>A0A2A4ANG4_9CORY</name>
<reference evidence="3 4" key="1">
    <citation type="submission" date="2017-09" db="EMBL/GenBank/DDBJ databases">
        <title>Draft Genome Sequence of Corynebacterium accolens AH4003.</title>
        <authorList>
            <person name="Chen Y."/>
            <person name="Oosthuysen W.F."/>
            <person name="Kelley S."/>
            <person name="Horswill A."/>
        </authorList>
    </citation>
    <scope>NUCLEOTIDE SEQUENCE [LARGE SCALE GENOMIC DNA]</scope>
    <source>
        <strain evidence="3 4">AH4003</strain>
    </source>
</reference>
<evidence type="ECO:0000256" key="2">
    <source>
        <dbReference type="SAM" id="Phobius"/>
    </source>
</evidence>
<keyword evidence="2" id="KW-0472">Membrane</keyword>
<comment type="caution">
    <text evidence="3">The sequence shown here is derived from an EMBL/GenBank/DDBJ whole genome shotgun (WGS) entry which is preliminary data.</text>
</comment>
<dbReference type="AlphaFoldDB" id="A0A2A4ANG4"/>
<feature type="compositionally biased region" description="Polar residues" evidence="1">
    <location>
        <begin position="145"/>
        <end position="159"/>
    </location>
</feature>
<evidence type="ECO:0000313" key="4">
    <source>
        <dbReference type="Proteomes" id="UP000218690"/>
    </source>
</evidence>
<feature type="compositionally biased region" description="Low complexity" evidence="1">
    <location>
        <begin position="127"/>
        <end position="138"/>
    </location>
</feature>
<organism evidence="3 4">
    <name type="scientific">Corynebacterium accolens</name>
    <dbReference type="NCBI Taxonomy" id="38284"/>
    <lineage>
        <taxon>Bacteria</taxon>
        <taxon>Bacillati</taxon>
        <taxon>Actinomycetota</taxon>
        <taxon>Actinomycetes</taxon>
        <taxon>Mycobacteriales</taxon>
        <taxon>Corynebacteriaceae</taxon>
        <taxon>Corynebacterium</taxon>
    </lineage>
</organism>
<evidence type="ECO:0000256" key="1">
    <source>
        <dbReference type="SAM" id="MobiDB-lite"/>
    </source>
</evidence>
<proteinExistence type="predicted"/>